<dbReference type="RefSeq" id="WP_131278784.1">
    <property type="nucleotide sequence ID" value="NZ_CP031395.1"/>
</dbReference>
<dbReference type="InterPro" id="IPR039261">
    <property type="entry name" value="FNR_nucleotide-bd"/>
</dbReference>
<sequence length="506" mass="54129">MKFVQALFVLLAYGAFCGLIVWRHRQRVQAAAQRAQALLHSAVPDSSAGRTLWWVVHASQTGQAEALAEQTAQALHSAGLAVRLLPLGQLRRDDLRGMERLLCIVSTYGEGDAPDSAAAFVRDCMDDREAAQAQDTESLPRLDGLQVGLLALGDASYAQYCGFGRALDAWFQASGAQALFDRVEVDRMAPAAMLRWRKQLGALIGADRAGQTGDEAGAADLPDWETPPLQAWTLRARCHLNPGSAGGPVHHLEFVPEAGDLPAWEAGDLAQIDIPGAPGAPRDYSIASVPADGALHLLVRQTWRVHADGGRSPGLASGWLTAATDGGLPLHGRALLRLRAHSAFRIGGNAQRPLILIGNGTGLAGLRAHIRARLTQDPRASPIQAPGASTLWLIFGERNAATDAYYREELEAWVAQGLLRVDWVFSRDSSAAQAGPRPYVQHALREAAAEVRGWVAGSQTRAGAAIYVCGSLQGMAGEVDAALRDILGETDLRALADAGRYRRDVY</sequence>
<dbReference type="Gene3D" id="3.40.50.360">
    <property type="match status" value="1"/>
</dbReference>
<dbReference type="GO" id="GO:0050660">
    <property type="term" value="F:flavin adenine dinucleotide binding"/>
    <property type="evidence" value="ECO:0007669"/>
    <property type="project" value="TreeGrafter"/>
</dbReference>
<dbReference type="EC" id="1.6.2.4" evidence="4"/>
<dbReference type="InterPro" id="IPR029039">
    <property type="entry name" value="Flavoprotein-like_sf"/>
</dbReference>
<dbReference type="AlphaFoldDB" id="A0A4V1A224"/>
<proteinExistence type="predicted"/>
<dbReference type="Proteomes" id="UP000292939">
    <property type="component" value="Chromosome"/>
</dbReference>
<dbReference type="PANTHER" id="PTHR19384:SF17">
    <property type="entry name" value="NADPH--CYTOCHROME P450 REDUCTASE"/>
    <property type="match status" value="1"/>
</dbReference>
<dbReference type="SUPFAM" id="SSF52343">
    <property type="entry name" value="Ferredoxin reductase-like, C-terminal NADP-linked domain"/>
    <property type="match status" value="1"/>
</dbReference>
<evidence type="ECO:0000256" key="2">
    <source>
        <dbReference type="ARBA" id="ARBA00022643"/>
    </source>
</evidence>
<dbReference type="InterPro" id="IPR001094">
    <property type="entry name" value="Flavdoxin-like"/>
</dbReference>
<dbReference type="OrthoDB" id="9816402at2"/>
<feature type="domain" description="Flavodoxin-like" evidence="5">
    <location>
        <begin position="53"/>
        <end position="201"/>
    </location>
</feature>
<dbReference type="InterPro" id="IPR001433">
    <property type="entry name" value="OxRdtase_FAD/NAD-bd"/>
</dbReference>
<dbReference type="InterPro" id="IPR001709">
    <property type="entry name" value="Flavoprot_Pyr_Nucl_cyt_Rdtase"/>
</dbReference>
<dbReference type="SUPFAM" id="SSF52218">
    <property type="entry name" value="Flavoproteins"/>
    <property type="match status" value="1"/>
</dbReference>
<dbReference type="KEGG" id="hgr:DW355_06950"/>
<keyword evidence="1" id="KW-0285">Flavoprotein</keyword>
<protein>
    <recommendedName>
        <fullName evidence="4">NADPH--hemoprotein reductase</fullName>
        <ecNumber evidence="4">1.6.2.4</ecNumber>
    </recommendedName>
</protein>
<dbReference type="Gene3D" id="3.40.50.80">
    <property type="entry name" value="Nucleotide-binding domain of ferredoxin-NADP reductase (FNR) module"/>
    <property type="match status" value="1"/>
</dbReference>
<dbReference type="InterPro" id="IPR008254">
    <property type="entry name" value="Flavodoxin/NO_synth"/>
</dbReference>
<dbReference type="Gene3D" id="2.40.30.10">
    <property type="entry name" value="Translation factors"/>
    <property type="match status" value="1"/>
</dbReference>
<dbReference type="GO" id="GO:0003958">
    <property type="term" value="F:NADPH-hemoprotein reductase activity"/>
    <property type="evidence" value="ECO:0007669"/>
    <property type="project" value="UniProtKB-EC"/>
</dbReference>
<evidence type="ECO:0000256" key="3">
    <source>
        <dbReference type="ARBA" id="ARBA00022982"/>
    </source>
</evidence>
<evidence type="ECO:0000313" key="8">
    <source>
        <dbReference type="Proteomes" id="UP000292939"/>
    </source>
</evidence>
<dbReference type="CDD" id="cd06200">
    <property type="entry name" value="SiR_like1"/>
    <property type="match status" value="1"/>
</dbReference>
<dbReference type="PRINTS" id="PR00369">
    <property type="entry name" value="FLAVODOXIN"/>
</dbReference>
<dbReference type="PROSITE" id="PS50902">
    <property type="entry name" value="FLAVODOXIN_LIKE"/>
    <property type="match status" value="1"/>
</dbReference>
<keyword evidence="3" id="KW-0249">Electron transport</keyword>
<accession>A0A4V1A224</accession>
<organism evidence="7 8">
    <name type="scientific">Hylemonella gracilis</name>
    <dbReference type="NCBI Taxonomy" id="80880"/>
    <lineage>
        <taxon>Bacteria</taxon>
        <taxon>Pseudomonadati</taxon>
        <taxon>Pseudomonadota</taxon>
        <taxon>Betaproteobacteria</taxon>
        <taxon>Burkholderiales</taxon>
        <taxon>Comamonadaceae</taxon>
        <taxon>Hylemonella</taxon>
    </lineage>
</organism>
<gene>
    <name evidence="7" type="ORF">DW355_06950</name>
</gene>
<dbReference type="InterPro" id="IPR017927">
    <property type="entry name" value="FAD-bd_FR_type"/>
</dbReference>
<dbReference type="Pfam" id="PF00258">
    <property type="entry name" value="Flavodoxin_1"/>
    <property type="match status" value="1"/>
</dbReference>
<name>A0A4V1A224_9BURK</name>
<dbReference type="GO" id="GO:0005829">
    <property type="term" value="C:cytosol"/>
    <property type="evidence" value="ECO:0007669"/>
    <property type="project" value="TreeGrafter"/>
</dbReference>
<evidence type="ECO:0000313" key="7">
    <source>
        <dbReference type="EMBL" id="QBK04559.1"/>
    </source>
</evidence>
<dbReference type="Pfam" id="PF00175">
    <property type="entry name" value="NAD_binding_1"/>
    <property type="match status" value="1"/>
</dbReference>
<dbReference type="PANTHER" id="PTHR19384">
    <property type="entry name" value="NITRIC OXIDE SYNTHASE-RELATED"/>
    <property type="match status" value="1"/>
</dbReference>
<evidence type="ECO:0000256" key="1">
    <source>
        <dbReference type="ARBA" id="ARBA00022630"/>
    </source>
</evidence>
<evidence type="ECO:0000259" key="5">
    <source>
        <dbReference type="PROSITE" id="PS50902"/>
    </source>
</evidence>
<evidence type="ECO:0000259" key="6">
    <source>
        <dbReference type="PROSITE" id="PS51384"/>
    </source>
</evidence>
<evidence type="ECO:0000256" key="4">
    <source>
        <dbReference type="ARBA" id="ARBA00023797"/>
    </source>
</evidence>
<dbReference type="SUPFAM" id="SSF63380">
    <property type="entry name" value="Riboflavin synthase domain-like"/>
    <property type="match status" value="1"/>
</dbReference>
<keyword evidence="3" id="KW-0813">Transport</keyword>
<dbReference type="GO" id="GO:0010181">
    <property type="term" value="F:FMN binding"/>
    <property type="evidence" value="ECO:0007669"/>
    <property type="project" value="InterPro"/>
</dbReference>
<dbReference type="InterPro" id="IPR017938">
    <property type="entry name" value="Riboflavin_synthase-like_b-brl"/>
</dbReference>
<dbReference type="PRINTS" id="PR00371">
    <property type="entry name" value="FPNCR"/>
</dbReference>
<dbReference type="PROSITE" id="PS51384">
    <property type="entry name" value="FAD_FR"/>
    <property type="match status" value="1"/>
</dbReference>
<dbReference type="EMBL" id="CP031395">
    <property type="protein sequence ID" value="QBK04559.1"/>
    <property type="molecule type" value="Genomic_DNA"/>
</dbReference>
<feature type="domain" description="FAD-binding FR-type" evidence="6">
    <location>
        <begin position="227"/>
        <end position="347"/>
    </location>
</feature>
<keyword evidence="2" id="KW-0288">FMN</keyword>
<reference evidence="7 8" key="1">
    <citation type="submission" date="2018-07" db="EMBL/GenBank/DDBJ databases">
        <title>Exploring interactions and the metabolic potential of the ultra-small soil bacteria Hylemonella gracilis.</title>
        <authorList>
            <person name="Tyc O."/>
            <person name="Kulkarni P."/>
            <person name="Gawehns F."/>
            <person name="Hundscheid M."/>
            <person name="Zweers H."/>
            <person name="Garbeva P."/>
        </authorList>
    </citation>
    <scope>NUCLEOTIDE SEQUENCE [LARGE SCALE GENOMIC DNA]</scope>
    <source>
        <strain evidence="7 8">NS1</strain>
    </source>
</reference>